<dbReference type="RefSeq" id="WP_344524163.1">
    <property type="nucleotide sequence ID" value="NZ_BAAAPE010000001.1"/>
</dbReference>
<reference evidence="1 2" key="1">
    <citation type="journal article" date="2019" name="Int. J. Syst. Evol. Microbiol.">
        <title>The Global Catalogue of Microorganisms (GCM) 10K type strain sequencing project: providing services to taxonomists for standard genome sequencing and annotation.</title>
        <authorList>
            <consortium name="The Broad Institute Genomics Platform"/>
            <consortium name="The Broad Institute Genome Sequencing Center for Infectious Disease"/>
            <person name="Wu L."/>
            <person name="Ma J."/>
        </authorList>
    </citation>
    <scope>NUCLEOTIDE SEQUENCE [LARGE SCALE GENOMIC DNA]</scope>
    <source>
        <strain evidence="1 2">JCM 15478</strain>
    </source>
</reference>
<proteinExistence type="predicted"/>
<keyword evidence="2" id="KW-1185">Reference proteome</keyword>
<gene>
    <name evidence="1" type="ORF">GCM10009801_09240</name>
</gene>
<comment type="caution">
    <text evidence="1">The sequence shown here is derived from an EMBL/GenBank/DDBJ whole genome shotgun (WGS) entry which is preliminary data.</text>
</comment>
<evidence type="ECO:0008006" key="3">
    <source>
        <dbReference type="Google" id="ProtNLM"/>
    </source>
</evidence>
<dbReference type="EMBL" id="BAAAPE010000001">
    <property type="protein sequence ID" value="GAA2064539.1"/>
    <property type="molecule type" value="Genomic_DNA"/>
</dbReference>
<sequence>MQCFKPGEDRAKRVKSERFKPFTYDELVARDKANLDITWLRDPSLDDVDSLPAPEVLAAEIIEDLQAALSEFAAIAETLEQAKADRQTV</sequence>
<evidence type="ECO:0000313" key="1">
    <source>
        <dbReference type="EMBL" id="GAA2064539.1"/>
    </source>
</evidence>
<evidence type="ECO:0000313" key="2">
    <source>
        <dbReference type="Proteomes" id="UP001500016"/>
    </source>
</evidence>
<name>A0ABN2VKH8_9ACTN</name>
<accession>A0ABN2VKH8</accession>
<organism evidence="1 2">
    <name type="scientific">Streptomyces albiaxialis</name>
    <dbReference type="NCBI Taxonomy" id="329523"/>
    <lineage>
        <taxon>Bacteria</taxon>
        <taxon>Bacillati</taxon>
        <taxon>Actinomycetota</taxon>
        <taxon>Actinomycetes</taxon>
        <taxon>Kitasatosporales</taxon>
        <taxon>Streptomycetaceae</taxon>
        <taxon>Streptomyces</taxon>
    </lineage>
</organism>
<protein>
    <recommendedName>
        <fullName evidence="3">DNA methylase adenine-specific domain-containing protein</fullName>
    </recommendedName>
</protein>
<dbReference type="Proteomes" id="UP001500016">
    <property type="component" value="Unassembled WGS sequence"/>
</dbReference>